<dbReference type="Pfam" id="PF01144">
    <property type="entry name" value="CoA_trans"/>
    <property type="match status" value="1"/>
</dbReference>
<dbReference type="InterPro" id="IPR004165">
    <property type="entry name" value="CoA_trans_fam_I"/>
</dbReference>
<dbReference type="GO" id="GO:0016740">
    <property type="term" value="F:transferase activity"/>
    <property type="evidence" value="ECO:0007669"/>
    <property type="project" value="UniProtKB-KW"/>
</dbReference>
<dbReference type="InterPro" id="IPR037171">
    <property type="entry name" value="NagB/RpiA_transferase-like"/>
</dbReference>
<dbReference type="PANTHER" id="PTHR43293">
    <property type="entry name" value="ACETATE COA-TRANSFERASE YDIF"/>
    <property type="match status" value="1"/>
</dbReference>
<evidence type="ECO:0000313" key="4">
    <source>
        <dbReference type="EMBL" id="MFB5192849.1"/>
    </source>
</evidence>
<gene>
    <name evidence="4" type="ORF">KKP3000_002065</name>
</gene>
<accession>A0ABV5AKN8</accession>
<comment type="caution">
    <text evidence="4">The sequence shown here is derived from an EMBL/GenBank/DDBJ whole genome shotgun (WGS) entry which is preliminary data.</text>
</comment>
<dbReference type="Proteomes" id="UP001579974">
    <property type="component" value="Unassembled WGS sequence"/>
</dbReference>
<dbReference type="RefSeq" id="WP_275473284.1">
    <property type="nucleotide sequence ID" value="NZ_CP162940.1"/>
</dbReference>
<dbReference type="InterPro" id="IPR014388">
    <property type="entry name" value="3-oxoacid_CoA-transferase"/>
</dbReference>
<comment type="similarity">
    <text evidence="1 3">Belongs to the 3-oxoacid CoA-transferase family.</text>
</comment>
<name>A0ABV5AKN8_9BACL</name>
<dbReference type="EMBL" id="JBDXSU010000029">
    <property type="protein sequence ID" value="MFB5192849.1"/>
    <property type="molecule type" value="Genomic_DNA"/>
</dbReference>
<keyword evidence="5" id="KW-1185">Reference proteome</keyword>
<dbReference type="EC" id="2.8.3.-" evidence="4"/>
<dbReference type="Gene3D" id="3.40.1080.10">
    <property type="entry name" value="Glutaconate Coenzyme A-transferase"/>
    <property type="match status" value="2"/>
</dbReference>
<evidence type="ECO:0000313" key="5">
    <source>
        <dbReference type="Proteomes" id="UP001579974"/>
    </source>
</evidence>
<evidence type="ECO:0000256" key="2">
    <source>
        <dbReference type="ARBA" id="ARBA00022679"/>
    </source>
</evidence>
<sequence length="525" mass="57082">MRPQFLSGSAAAALIDDGMTVLTVGMTLIGASESVLKPLEQRFLASGHPRDLTLFHAAGQSDRERGIQHFAHVGMTRRIIGSHWGLAPKWMDLISGDQIEAYCLPQGQITHLLRDMGAGLKGHLSKVGLGTFIDPRLEGGKMNQRTRPLQDLVELVEFQGEPYLYYHQVPIDICLIRGTTADEHGNITFEDEVLKLEVLPAVLATKHFGGKVIVQVKQIAQAGTLHAKQVTIPGAFVDVVVVSDNLEQDHRQTSSFYYDPAYSGDIRVPQSGVKSTPLTIRKLIGRRAAMELKPGVTINLGTGIPNDEIGGIVLEEGLSDDILITVESGVYGGSPLGGIDFGIAKNMEALLEHTAQFDFYNGTGVDFTFMGVGQIDSDGRVNSTKFSGRSTGAGGFIDITQFAKHVVFCTTFTAQGLKVDFDRDGMRIVEEGKSRKFVNEVEQVSFNGKMALERGQRVSVVTERAVFQLSAGGWELIEVAPGVDVEREVLGQMDFVPMISSNLSSTNTVIYRQSPFGLRDLLGGM</sequence>
<evidence type="ECO:0000256" key="3">
    <source>
        <dbReference type="PIRNR" id="PIRNR000858"/>
    </source>
</evidence>
<proteinExistence type="inferred from homology"/>
<keyword evidence="2 3" id="KW-0808">Transferase</keyword>
<dbReference type="PANTHER" id="PTHR43293:SF1">
    <property type="entry name" value="ACETATE COA-TRANSFERASE YDIF"/>
    <property type="match status" value="1"/>
</dbReference>
<reference evidence="4 5" key="1">
    <citation type="journal article" date="2024" name="Int. J. Mol. Sci.">
        <title>Exploration of Alicyclobacillus spp. Genome in Search of Antibiotic Resistance.</title>
        <authorList>
            <person name="Bucka-Kolendo J."/>
            <person name="Kiousi D.E."/>
            <person name="Dekowska A."/>
            <person name="Mikolajczuk-Szczyrba A."/>
            <person name="Karadedos D.M."/>
            <person name="Michael P."/>
            <person name="Galanis A."/>
            <person name="Sokolowska B."/>
        </authorList>
    </citation>
    <scope>NUCLEOTIDE SEQUENCE [LARGE SCALE GENOMIC DNA]</scope>
    <source>
        <strain evidence="4 5">KKP 3000</strain>
    </source>
</reference>
<organism evidence="4 5">
    <name type="scientific">Alicyclobacillus fastidiosus</name>
    <dbReference type="NCBI Taxonomy" id="392011"/>
    <lineage>
        <taxon>Bacteria</taxon>
        <taxon>Bacillati</taxon>
        <taxon>Bacillota</taxon>
        <taxon>Bacilli</taxon>
        <taxon>Bacillales</taxon>
        <taxon>Alicyclobacillaceae</taxon>
        <taxon>Alicyclobacillus</taxon>
    </lineage>
</organism>
<protein>
    <submittedName>
        <fullName evidence="4">CoA-transferase</fullName>
        <ecNumber evidence="4">2.8.3.-</ecNumber>
    </submittedName>
</protein>
<dbReference type="SMART" id="SM00882">
    <property type="entry name" value="CoA_trans"/>
    <property type="match status" value="1"/>
</dbReference>
<dbReference type="SUPFAM" id="SSF100950">
    <property type="entry name" value="NagB/RpiA/CoA transferase-like"/>
    <property type="match status" value="2"/>
</dbReference>
<dbReference type="PIRSF" id="PIRSF000858">
    <property type="entry name" value="SCOT-t"/>
    <property type="match status" value="1"/>
</dbReference>
<evidence type="ECO:0000256" key="1">
    <source>
        <dbReference type="ARBA" id="ARBA00007154"/>
    </source>
</evidence>